<sequence length="306" mass="33183">MTSCLYGRLGRLSYRLLLSYDGTDYCGWQLQPGLPTVQGCLEAALGTLLKEERGVLGVRGAGRTDSGVHARGQVVQFVCNREVDSASLPYKLNALLPRDIRVLHMARTAPDFSVTCSALGKCYHYSITNAEAYDPLRYRFAMHVRKPMDLAAMRGAAALLQGTHDFTQLSNTGEAARRRDPIKTLRRVAVVELGEAAPGGLRIEVEGNGFLYKMVRHIAGVLVAIGEGRLPVAALSGMLAMGANAPPGLNGKWRGYNVAPAKGLCLHQVHYDPRVDDPTALLYPELPHDEHGRLLGAVPGARSDEE</sequence>
<dbReference type="GO" id="GO:0160147">
    <property type="term" value="F:tRNA pseudouridine(38-40) synthase activity"/>
    <property type="evidence" value="ECO:0007669"/>
    <property type="project" value="UniProtKB-EC"/>
</dbReference>
<dbReference type="InterPro" id="IPR001406">
    <property type="entry name" value="PsdUridine_synth_TruA"/>
</dbReference>
<evidence type="ECO:0000256" key="6">
    <source>
        <dbReference type="RuleBase" id="RU003792"/>
    </source>
</evidence>
<evidence type="ECO:0000313" key="9">
    <source>
        <dbReference type="Proteomes" id="UP000236333"/>
    </source>
</evidence>
<dbReference type="PIRSF" id="PIRSF001430">
    <property type="entry name" value="tRNA_psdUrid_synth"/>
    <property type="match status" value="1"/>
</dbReference>
<dbReference type="FunFam" id="3.30.70.580:FF:000001">
    <property type="entry name" value="tRNA pseudouridine synthase A"/>
    <property type="match status" value="1"/>
</dbReference>
<feature type="binding site" evidence="5">
    <location>
        <position position="123"/>
    </location>
    <ligand>
        <name>substrate</name>
    </ligand>
</feature>
<dbReference type="OrthoDB" id="271910at2759"/>
<evidence type="ECO:0000256" key="5">
    <source>
        <dbReference type="PIRSR" id="PIRSR001430-2"/>
    </source>
</evidence>
<comment type="caution">
    <text evidence="8">The sequence shown here is derived from an EMBL/GenBank/DDBJ whole genome shotgun (WGS) entry which is preliminary data.</text>
</comment>
<evidence type="ECO:0000256" key="1">
    <source>
        <dbReference type="ARBA" id="ARBA00009375"/>
    </source>
</evidence>
<dbReference type="AlphaFoldDB" id="A0A2J8ABF2"/>
<dbReference type="InterPro" id="IPR020094">
    <property type="entry name" value="TruA/RsuA/RluB/E/F_N"/>
</dbReference>
<dbReference type="EC" id="5.4.99.12" evidence="6"/>
<dbReference type="PANTHER" id="PTHR11142">
    <property type="entry name" value="PSEUDOURIDYLATE SYNTHASE"/>
    <property type="match status" value="1"/>
</dbReference>
<accession>A0A2J8ABF2</accession>
<feature type="domain" description="Pseudouridine synthase I TruA alpha/beta" evidence="7">
    <location>
        <begin position="156"/>
        <end position="272"/>
    </location>
</feature>
<proteinExistence type="inferred from homology"/>
<dbReference type="EMBL" id="PGGS01000076">
    <property type="protein sequence ID" value="PNH09854.1"/>
    <property type="molecule type" value="Genomic_DNA"/>
</dbReference>
<dbReference type="Proteomes" id="UP000236333">
    <property type="component" value="Unassembled WGS sequence"/>
</dbReference>
<organism evidence="8 9">
    <name type="scientific">Tetrabaena socialis</name>
    <dbReference type="NCBI Taxonomy" id="47790"/>
    <lineage>
        <taxon>Eukaryota</taxon>
        <taxon>Viridiplantae</taxon>
        <taxon>Chlorophyta</taxon>
        <taxon>core chlorophytes</taxon>
        <taxon>Chlorophyceae</taxon>
        <taxon>CS clade</taxon>
        <taxon>Chlamydomonadales</taxon>
        <taxon>Tetrabaenaceae</taxon>
        <taxon>Tetrabaena</taxon>
    </lineage>
</organism>
<evidence type="ECO:0000256" key="4">
    <source>
        <dbReference type="PIRSR" id="PIRSR001430-1"/>
    </source>
</evidence>
<gene>
    <name evidence="8" type="ORF">TSOC_003494</name>
</gene>
<evidence type="ECO:0000256" key="3">
    <source>
        <dbReference type="ARBA" id="ARBA00023235"/>
    </source>
</evidence>
<protein>
    <recommendedName>
        <fullName evidence="6">tRNA pseudouridine synthase</fullName>
        <ecNumber evidence="6">5.4.99.12</ecNumber>
    </recommendedName>
</protein>
<dbReference type="Gene3D" id="3.30.70.660">
    <property type="entry name" value="Pseudouridine synthase I, catalytic domain, C-terminal subdomain"/>
    <property type="match status" value="1"/>
</dbReference>
<evidence type="ECO:0000313" key="8">
    <source>
        <dbReference type="EMBL" id="PNH09854.1"/>
    </source>
</evidence>
<dbReference type="HAMAP" id="MF_00171">
    <property type="entry name" value="TruA"/>
    <property type="match status" value="1"/>
</dbReference>
<comment type="catalytic activity">
    <reaction evidence="6">
        <text>uridine(38/39/40) in tRNA = pseudouridine(38/39/40) in tRNA</text>
        <dbReference type="Rhea" id="RHEA:22376"/>
        <dbReference type="Rhea" id="RHEA-COMP:10085"/>
        <dbReference type="Rhea" id="RHEA-COMP:10087"/>
        <dbReference type="ChEBI" id="CHEBI:65314"/>
        <dbReference type="ChEBI" id="CHEBI:65315"/>
        <dbReference type="EC" id="5.4.99.12"/>
    </reaction>
</comment>
<comment type="similarity">
    <text evidence="1 6">Belongs to the tRNA pseudouridine synthase TruA family.</text>
</comment>
<dbReference type="InterPro" id="IPR020103">
    <property type="entry name" value="PsdUridine_synth_cat_dom_sf"/>
</dbReference>
<feature type="domain" description="Pseudouridine synthase I TruA alpha/beta" evidence="7">
    <location>
        <begin position="19"/>
        <end position="113"/>
    </location>
</feature>
<dbReference type="InterPro" id="IPR020095">
    <property type="entry name" value="PsdUridine_synth_TruA_C"/>
</dbReference>
<name>A0A2J8ABF2_9CHLO</name>
<dbReference type="PANTHER" id="PTHR11142:SF0">
    <property type="entry name" value="TRNA PSEUDOURIDINE SYNTHASE-LIKE 1"/>
    <property type="match status" value="1"/>
</dbReference>
<dbReference type="GO" id="GO:0003723">
    <property type="term" value="F:RNA binding"/>
    <property type="evidence" value="ECO:0007669"/>
    <property type="project" value="InterPro"/>
</dbReference>
<keyword evidence="2 6" id="KW-0819">tRNA processing</keyword>
<dbReference type="NCBIfam" id="TIGR00071">
    <property type="entry name" value="hisT_truA"/>
    <property type="match status" value="1"/>
</dbReference>
<feature type="active site" description="Nucleophile" evidence="4">
    <location>
        <position position="65"/>
    </location>
</feature>
<dbReference type="Gene3D" id="3.30.70.580">
    <property type="entry name" value="Pseudouridine synthase I, catalytic domain, N-terminal subdomain"/>
    <property type="match status" value="1"/>
</dbReference>
<reference evidence="8 9" key="1">
    <citation type="journal article" date="2017" name="Mol. Biol. Evol.">
        <title>The 4-celled Tetrabaena socialis nuclear genome reveals the essential components for genetic control of cell number at the origin of multicellularity in the volvocine lineage.</title>
        <authorList>
            <person name="Featherston J."/>
            <person name="Arakaki Y."/>
            <person name="Hanschen E.R."/>
            <person name="Ferris P.J."/>
            <person name="Michod R.E."/>
            <person name="Olson B.J.S.C."/>
            <person name="Nozaki H."/>
            <person name="Durand P.M."/>
        </authorList>
    </citation>
    <scope>NUCLEOTIDE SEQUENCE [LARGE SCALE GENOMIC DNA]</scope>
    <source>
        <strain evidence="8 9">NIES-571</strain>
    </source>
</reference>
<dbReference type="GO" id="GO:0031119">
    <property type="term" value="P:tRNA pseudouridine synthesis"/>
    <property type="evidence" value="ECO:0007669"/>
    <property type="project" value="TreeGrafter"/>
</dbReference>
<evidence type="ECO:0000259" key="7">
    <source>
        <dbReference type="Pfam" id="PF01416"/>
    </source>
</evidence>
<keyword evidence="9" id="KW-1185">Reference proteome</keyword>
<keyword evidence="3 6" id="KW-0413">Isomerase</keyword>
<evidence type="ECO:0000256" key="2">
    <source>
        <dbReference type="ARBA" id="ARBA00022694"/>
    </source>
</evidence>
<dbReference type="Pfam" id="PF01416">
    <property type="entry name" value="PseudoU_synth_1"/>
    <property type="match status" value="2"/>
</dbReference>
<dbReference type="CDD" id="cd02570">
    <property type="entry name" value="PseudoU_synth_EcTruA"/>
    <property type="match status" value="1"/>
</dbReference>
<dbReference type="SUPFAM" id="SSF55120">
    <property type="entry name" value="Pseudouridine synthase"/>
    <property type="match status" value="1"/>
</dbReference>
<dbReference type="InterPro" id="IPR020097">
    <property type="entry name" value="PsdUridine_synth_TruA_a/b_dom"/>
</dbReference>